<reference evidence="4 6" key="1">
    <citation type="submission" date="2017-09" db="EMBL/GenBank/DDBJ databases">
        <title>Biodiversity and function of Thalassospira species in the particle-attached aromatic-hydrocarbon-degrading consortia from the surface seawater of the South China Sea.</title>
        <authorList>
            <person name="Dong C."/>
            <person name="Liu R."/>
            <person name="Shao Z."/>
        </authorList>
    </citation>
    <scope>NUCLEOTIDE SEQUENCE [LARGE SCALE GENOMIC DNA]</scope>
    <source>
        <strain evidence="4 6">CSC1P2</strain>
    </source>
</reference>
<feature type="region of interest" description="Disordered" evidence="1">
    <location>
        <begin position="34"/>
        <end position="118"/>
    </location>
</feature>
<dbReference type="KEGG" id="thac:CSC3H3_05390"/>
<evidence type="ECO:0000256" key="1">
    <source>
        <dbReference type="SAM" id="MobiDB-lite"/>
    </source>
</evidence>
<dbReference type="EMBL" id="NWTK01000001">
    <property type="protein sequence ID" value="PKR56141.1"/>
    <property type="molecule type" value="Genomic_DNA"/>
</dbReference>
<reference evidence="3 5" key="2">
    <citation type="submission" date="2017-10" db="EMBL/GenBank/DDBJ databases">
        <title>Biodiversity and function of Thalassospira species in the particle-attached aromatic-hydrocarbon-degrading consortia from the surface seawater of the China South Sea.</title>
        <authorList>
            <person name="Dong C."/>
            <person name="Liu R."/>
            <person name="Shao Z."/>
        </authorList>
    </citation>
    <scope>NUCLEOTIDE SEQUENCE [LARGE SCALE GENOMIC DNA]</scope>
    <source>
        <strain evidence="3 5">CSC3H3</strain>
    </source>
</reference>
<evidence type="ECO:0000313" key="6">
    <source>
        <dbReference type="Proteomes" id="UP000233597"/>
    </source>
</evidence>
<proteinExistence type="predicted"/>
<feature type="compositionally biased region" description="Polar residues" evidence="1">
    <location>
        <begin position="34"/>
        <end position="55"/>
    </location>
</feature>
<feature type="compositionally biased region" description="Low complexity" evidence="1">
    <location>
        <begin position="57"/>
        <end position="69"/>
    </location>
</feature>
<accession>A0A2N3KZZ9</accession>
<evidence type="ECO:0000313" key="3">
    <source>
        <dbReference type="EMBL" id="AUG52219.1"/>
    </source>
</evidence>
<feature type="signal peptide" evidence="2">
    <location>
        <begin position="1"/>
        <end position="25"/>
    </location>
</feature>
<dbReference type="RefSeq" id="WP_101264128.1">
    <property type="nucleotide sequence ID" value="NZ_CP024199.1"/>
</dbReference>
<dbReference type="AlphaFoldDB" id="A0A2N3KZZ9"/>
<sequence length="118" mass="11808">MTDNKGSKIALAVAGLLLIAGAATAIAMTQDNADSMTPLTNSSAEQSPTGTTDENPSAEIGEAPAPGAPDANGTMSNDNTTTPMGSENERTDDGSAPVQLTPPAGGNTEDDSTLMKQE</sequence>
<evidence type="ECO:0000313" key="4">
    <source>
        <dbReference type="EMBL" id="PKR56141.1"/>
    </source>
</evidence>
<gene>
    <name evidence="4" type="ORF">COO20_02780</name>
    <name evidence="3" type="ORF">CSC3H3_05390</name>
</gene>
<keyword evidence="2" id="KW-0732">Signal</keyword>
<protein>
    <submittedName>
        <fullName evidence="4">Uncharacterized protein</fullName>
    </submittedName>
</protein>
<evidence type="ECO:0000256" key="2">
    <source>
        <dbReference type="SAM" id="SignalP"/>
    </source>
</evidence>
<feature type="chain" id="PRO_5014678266" evidence="2">
    <location>
        <begin position="26"/>
        <end position="118"/>
    </location>
</feature>
<keyword evidence="5" id="KW-1185">Reference proteome</keyword>
<organism evidence="4 6">
    <name type="scientific">Thalassospira marina</name>
    <dbReference type="NCBI Taxonomy" id="2048283"/>
    <lineage>
        <taxon>Bacteria</taxon>
        <taxon>Pseudomonadati</taxon>
        <taxon>Pseudomonadota</taxon>
        <taxon>Alphaproteobacteria</taxon>
        <taxon>Rhodospirillales</taxon>
        <taxon>Thalassospiraceae</taxon>
        <taxon>Thalassospira</taxon>
    </lineage>
</organism>
<dbReference type="Proteomes" id="UP000233597">
    <property type="component" value="Unassembled WGS sequence"/>
</dbReference>
<feature type="compositionally biased region" description="Polar residues" evidence="1">
    <location>
        <begin position="73"/>
        <end position="85"/>
    </location>
</feature>
<evidence type="ECO:0000313" key="5">
    <source>
        <dbReference type="Proteomes" id="UP000233458"/>
    </source>
</evidence>
<name>A0A2N3KZZ9_9PROT</name>
<dbReference type="OrthoDB" id="7359210at2"/>
<dbReference type="Proteomes" id="UP000233458">
    <property type="component" value="Chromosome"/>
</dbReference>
<dbReference type="EMBL" id="CP024199">
    <property type="protein sequence ID" value="AUG52219.1"/>
    <property type="molecule type" value="Genomic_DNA"/>
</dbReference>